<sequence length="308" mass="35248">MFLLNSVLVSIFTFLLMFGDSHNRRKGALYVDNGYDQTEIEDMSLEENNRMELEMLSILGLDSTPLRSRSHSNNDPIGSPTVPKFRTFNDVDNFEKLKNTDSRTKLASKFLLDLYDSLMEEDDELSRRQRALEHNLNEDEQFAIDVSDVIMTFDNIDDESTNARPEKGKRLWFDFSKLSTTGTVIGGELRVYQNKLNAQRRNKTVYTVIVYELVYKYSGESSLERISSVSTTQSFSGWLGINLTDSLISWVRLFDYSKGLYLAVHLGDKPGHEIMPEEIGISVVNNGEGTQPFMVAFLEALDDDVRRR</sequence>
<dbReference type="EMBL" id="JABDTM020021778">
    <property type="protein sequence ID" value="KAH0816290.1"/>
    <property type="molecule type" value="Genomic_DNA"/>
</dbReference>
<dbReference type="GO" id="GO:0008083">
    <property type="term" value="F:growth factor activity"/>
    <property type="evidence" value="ECO:0007669"/>
    <property type="project" value="UniProtKB-KW"/>
</dbReference>
<name>A0A8J6LD57_TENMO</name>
<feature type="chain" id="PRO_5035310998" description="TGF-beta propeptide domain-containing protein" evidence="8">
    <location>
        <begin position="22"/>
        <end position="308"/>
    </location>
</feature>
<gene>
    <name evidence="10" type="ORF">GEV33_006501</name>
</gene>
<dbReference type="PANTHER" id="PTHR11848:SF310">
    <property type="entry name" value="PROTEIN 60A-RELATED"/>
    <property type="match status" value="1"/>
</dbReference>
<keyword evidence="4 8" id="KW-0732">Signal</keyword>
<comment type="subcellular location">
    <subcellularLocation>
        <location evidence="1">Secreted</location>
    </subcellularLocation>
</comment>
<evidence type="ECO:0000313" key="10">
    <source>
        <dbReference type="EMBL" id="KAH0816290.1"/>
    </source>
</evidence>
<keyword evidence="11" id="KW-1185">Reference proteome</keyword>
<feature type="domain" description="TGF-beta propeptide" evidence="9">
    <location>
        <begin position="33"/>
        <end position="297"/>
    </location>
</feature>
<evidence type="ECO:0000256" key="5">
    <source>
        <dbReference type="ARBA" id="ARBA00023030"/>
    </source>
</evidence>
<dbReference type="Pfam" id="PF00688">
    <property type="entry name" value="TGFb_propeptide"/>
    <property type="match status" value="1"/>
</dbReference>
<keyword evidence="6" id="KW-1015">Disulfide bond</keyword>
<evidence type="ECO:0000256" key="7">
    <source>
        <dbReference type="ARBA" id="ARBA00023180"/>
    </source>
</evidence>
<dbReference type="PANTHER" id="PTHR11848">
    <property type="entry name" value="TGF-BETA FAMILY"/>
    <property type="match status" value="1"/>
</dbReference>
<keyword evidence="5" id="KW-0339">Growth factor</keyword>
<feature type="signal peptide" evidence="8">
    <location>
        <begin position="1"/>
        <end position="21"/>
    </location>
</feature>
<keyword evidence="7" id="KW-0325">Glycoprotein</keyword>
<dbReference type="InterPro" id="IPR001111">
    <property type="entry name" value="TGF-b_propeptide"/>
</dbReference>
<organism evidence="10 11">
    <name type="scientific">Tenebrio molitor</name>
    <name type="common">Yellow mealworm beetle</name>
    <dbReference type="NCBI Taxonomy" id="7067"/>
    <lineage>
        <taxon>Eukaryota</taxon>
        <taxon>Metazoa</taxon>
        <taxon>Ecdysozoa</taxon>
        <taxon>Arthropoda</taxon>
        <taxon>Hexapoda</taxon>
        <taxon>Insecta</taxon>
        <taxon>Pterygota</taxon>
        <taxon>Neoptera</taxon>
        <taxon>Endopterygota</taxon>
        <taxon>Coleoptera</taxon>
        <taxon>Polyphaga</taxon>
        <taxon>Cucujiformia</taxon>
        <taxon>Tenebrionidae</taxon>
        <taxon>Tenebrio</taxon>
    </lineage>
</organism>
<reference evidence="10" key="2">
    <citation type="submission" date="2021-08" db="EMBL/GenBank/DDBJ databases">
        <authorList>
            <person name="Eriksson T."/>
        </authorList>
    </citation>
    <scope>NUCLEOTIDE SEQUENCE</scope>
    <source>
        <strain evidence="10">Stoneville</strain>
        <tissue evidence="10">Whole head</tissue>
    </source>
</reference>
<proteinExistence type="inferred from homology"/>
<evidence type="ECO:0000256" key="4">
    <source>
        <dbReference type="ARBA" id="ARBA00022729"/>
    </source>
</evidence>
<accession>A0A8J6LD57</accession>
<dbReference type="Proteomes" id="UP000719412">
    <property type="component" value="Unassembled WGS sequence"/>
</dbReference>
<comment type="caution">
    <text evidence="10">The sequence shown here is derived from an EMBL/GenBank/DDBJ whole genome shotgun (WGS) entry which is preliminary data.</text>
</comment>
<evidence type="ECO:0000256" key="6">
    <source>
        <dbReference type="ARBA" id="ARBA00023157"/>
    </source>
</evidence>
<dbReference type="AlphaFoldDB" id="A0A8J6LD57"/>
<dbReference type="GO" id="GO:0005125">
    <property type="term" value="F:cytokine activity"/>
    <property type="evidence" value="ECO:0007669"/>
    <property type="project" value="TreeGrafter"/>
</dbReference>
<evidence type="ECO:0000256" key="1">
    <source>
        <dbReference type="ARBA" id="ARBA00004613"/>
    </source>
</evidence>
<reference evidence="10" key="1">
    <citation type="journal article" date="2020" name="J Insects Food Feed">
        <title>The yellow mealworm (Tenebrio molitor) genome: a resource for the emerging insects as food and feed industry.</title>
        <authorList>
            <person name="Eriksson T."/>
            <person name="Andere A."/>
            <person name="Kelstrup H."/>
            <person name="Emery V."/>
            <person name="Picard C."/>
        </authorList>
    </citation>
    <scope>NUCLEOTIDE SEQUENCE</scope>
    <source>
        <strain evidence="10">Stoneville</strain>
        <tissue evidence="10">Whole head</tissue>
    </source>
</reference>
<evidence type="ECO:0000313" key="11">
    <source>
        <dbReference type="Proteomes" id="UP000719412"/>
    </source>
</evidence>
<evidence type="ECO:0000256" key="8">
    <source>
        <dbReference type="SAM" id="SignalP"/>
    </source>
</evidence>
<dbReference type="GO" id="GO:0005615">
    <property type="term" value="C:extracellular space"/>
    <property type="evidence" value="ECO:0007669"/>
    <property type="project" value="TreeGrafter"/>
</dbReference>
<comment type="similarity">
    <text evidence="2">Belongs to the TGF-beta family.</text>
</comment>
<dbReference type="InterPro" id="IPR015615">
    <property type="entry name" value="TGF-beta-rel"/>
</dbReference>
<evidence type="ECO:0000256" key="2">
    <source>
        <dbReference type="ARBA" id="ARBA00006656"/>
    </source>
</evidence>
<keyword evidence="3" id="KW-0964">Secreted</keyword>
<evidence type="ECO:0000256" key="3">
    <source>
        <dbReference type="ARBA" id="ARBA00022525"/>
    </source>
</evidence>
<dbReference type="Gene3D" id="2.60.120.970">
    <property type="match status" value="1"/>
</dbReference>
<protein>
    <recommendedName>
        <fullName evidence="9">TGF-beta propeptide domain-containing protein</fullName>
    </recommendedName>
</protein>
<evidence type="ECO:0000259" key="9">
    <source>
        <dbReference type="Pfam" id="PF00688"/>
    </source>
</evidence>